<comment type="caution">
    <text evidence="3">The sequence shown here is derived from an EMBL/GenBank/DDBJ whole genome shotgun (WGS) entry which is preliminary data.</text>
</comment>
<sequence length="295" mass="32607">MSDESGDESDENTNFLGTYEGERNDLGERHGDGKAILPNKDTYSGHYSGGVREGLGVYQVMKKGKILATYEGEWCLGKRSGYGICKYEDGSEYKGFWDLDERNGRGTIKFGNGQEYRGSWKSGLREDSIGLLNFTGGLYIGGWKAGVMEGPGVIVYKSPATAICLSSTWQDGKPQGLGIVIRESYFLSGNFLPDGTWRTSSHHPIAVVEQALSEPQFLQIAKVLRPLIQVDETGFALKIESFLEEPEPDLWTCTSISEIASFYLVGKTWKAEVSRKKQIENNCINSPTSPEVPQD</sequence>
<dbReference type="InterPro" id="IPR003409">
    <property type="entry name" value="MORN"/>
</dbReference>
<accession>A0A8S1CQE0</accession>
<keyword evidence="4" id="KW-1185">Reference proteome</keyword>
<reference evidence="3 4" key="1">
    <citation type="submission" date="2020-04" db="EMBL/GenBank/DDBJ databases">
        <authorList>
            <person name="Alioto T."/>
            <person name="Alioto T."/>
            <person name="Gomez Garrido J."/>
        </authorList>
    </citation>
    <scope>NUCLEOTIDE SEQUENCE [LARGE SCALE GENOMIC DNA]</scope>
</reference>
<evidence type="ECO:0000313" key="3">
    <source>
        <dbReference type="EMBL" id="CAB3367484.1"/>
    </source>
</evidence>
<evidence type="ECO:0000313" key="4">
    <source>
        <dbReference type="Proteomes" id="UP000494165"/>
    </source>
</evidence>
<dbReference type="PANTHER" id="PTHR43215:SF14">
    <property type="entry name" value="RADIAL SPOKE HEAD 1 HOMOLOG"/>
    <property type="match status" value="1"/>
</dbReference>
<organism evidence="3 4">
    <name type="scientific">Cloeon dipterum</name>
    <dbReference type="NCBI Taxonomy" id="197152"/>
    <lineage>
        <taxon>Eukaryota</taxon>
        <taxon>Metazoa</taxon>
        <taxon>Ecdysozoa</taxon>
        <taxon>Arthropoda</taxon>
        <taxon>Hexapoda</taxon>
        <taxon>Insecta</taxon>
        <taxon>Pterygota</taxon>
        <taxon>Palaeoptera</taxon>
        <taxon>Ephemeroptera</taxon>
        <taxon>Pisciforma</taxon>
        <taxon>Baetidae</taxon>
        <taxon>Cloeon</taxon>
    </lineage>
</organism>
<feature type="compositionally biased region" description="Basic and acidic residues" evidence="2">
    <location>
        <begin position="20"/>
        <end position="33"/>
    </location>
</feature>
<evidence type="ECO:0000256" key="2">
    <source>
        <dbReference type="SAM" id="MobiDB-lite"/>
    </source>
</evidence>
<dbReference type="Gene3D" id="2.20.110.10">
    <property type="entry name" value="Histone H3 K4-specific methyltransferase SET7/9 N-terminal domain"/>
    <property type="match status" value="1"/>
</dbReference>
<protein>
    <recommendedName>
        <fullName evidence="5">MORN repeat-containing protein 5</fullName>
    </recommendedName>
</protein>
<proteinExistence type="predicted"/>
<dbReference type="SUPFAM" id="SSF82185">
    <property type="entry name" value="Histone H3 K4-specific methyltransferase SET7/9 N-terminal domain"/>
    <property type="match status" value="2"/>
</dbReference>
<evidence type="ECO:0008006" key="5">
    <source>
        <dbReference type="Google" id="ProtNLM"/>
    </source>
</evidence>
<dbReference type="Proteomes" id="UP000494165">
    <property type="component" value="Unassembled WGS sequence"/>
</dbReference>
<name>A0A8S1CQE0_9INSE</name>
<dbReference type="Pfam" id="PF02493">
    <property type="entry name" value="MORN"/>
    <property type="match status" value="5"/>
</dbReference>
<feature type="region of interest" description="Disordered" evidence="2">
    <location>
        <begin position="1"/>
        <end position="37"/>
    </location>
</feature>
<dbReference type="PANTHER" id="PTHR43215">
    <property type="entry name" value="RADIAL SPOKE HEAD 1 HOMOLOG"/>
    <property type="match status" value="1"/>
</dbReference>
<dbReference type="OrthoDB" id="423343at2759"/>
<dbReference type="EMBL" id="CADEPI010000031">
    <property type="protein sequence ID" value="CAB3367484.1"/>
    <property type="molecule type" value="Genomic_DNA"/>
</dbReference>
<feature type="compositionally biased region" description="Acidic residues" evidence="2">
    <location>
        <begin position="1"/>
        <end position="11"/>
    </location>
</feature>
<gene>
    <name evidence="3" type="ORF">CLODIP_2_CD01149</name>
</gene>
<evidence type="ECO:0000256" key="1">
    <source>
        <dbReference type="ARBA" id="ARBA00022737"/>
    </source>
</evidence>
<dbReference type="AlphaFoldDB" id="A0A8S1CQE0"/>
<keyword evidence="1" id="KW-0677">Repeat</keyword>
<dbReference type="SMART" id="SM00698">
    <property type="entry name" value="MORN"/>
    <property type="match status" value="4"/>
</dbReference>